<reference evidence="2 3" key="1">
    <citation type="submission" date="2016-10" db="EMBL/GenBank/DDBJ databases">
        <authorList>
            <person name="de Groot N.N."/>
        </authorList>
    </citation>
    <scope>NUCLEOTIDE SEQUENCE [LARGE SCALE GENOMIC DNA]</scope>
    <source>
        <strain evidence="2 3">CPCC 100156</strain>
    </source>
</reference>
<proteinExistence type="predicted"/>
<evidence type="ECO:0000256" key="1">
    <source>
        <dbReference type="SAM" id="MobiDB-lite"/>
    </source>
</evidence>
<feature type="region of interest" description="Disordered" evidence="1">
    <location>
        <begin position="75"/>
        <end position="101"/>
    </location>
</feature>
<dbReference type="EMBL" id="FMZX01000008">
    <property type="protein sequence ID" value="SDD48394.1"/>
    <property type="molecule type" value="Genomic_DNA"/>
</dbReference>
<name>A0A1G6V4J6_9PROT</name>
<protein>
    <submittedName>
        <fullName evidence="2">Uncharacterized protein</fullName>
    </submittedName>
</protein>
<dbReference type="RefSeq" id="WP_090663816.1">
    <property type="nucleotide sequence ID" value="NZ_FMZX01000008.1"/>
</dbReference>
<dbReference type="Proteomes" id="UP000198925">
    <property type="component" value="Unassembled WGS sequence"/>
</dbReference>
<evidence type="ECO:0000313" key="3">
    <source>
        <dbReference type="Proteomes" id="UP000198925"/>
    </source>
</evidence>
<gene>
    <name evidence="2" type="ORF">SAMN04487779_1008123</name>
</gene>
<organism evidence="2 3">
    <name type="scientific">Belnapia rosea</name>
    <dbReference type="NCBI Taxonomy" id="938405"/>
    <lineage>
        <taxon>Bacteria</taxon>
        <taxon>Pseudomonadati</taxon>
        <taxon>Pseudomonadota</taxon>
        <taxon>Alphaproteobacteria</taxon>
        <taxon>Acetobacterales</taxon>
        <taxon>Roseomonadaceae</taxon>
        <taxon>Belnapia</taxon>
    </lineage>
</organism>
<sequence>MTVAAAVMVTTVVTVPTAVVMPAVVRVVVAAVVAMPRRCMVVTATPPATPVARGDRVRCRAVGLVGGFRPVVEGLGAGGNRGQQSQPEDEVDPAHVGFLPF</sequence>
<dbReference type="AlphaFoldDB" id="A0A1G6V4J6"/>
<keyword evidence="3" id="KW-1185">Reference proteome</keyword>
<accession>A0A1G6V4J6</accession>
<evidence type="ECO:0000313" key="2">
    <source>
        <dbReference type="EMBL" id="SDD48394.1"/>
    </source>
</evidence>